<evidence type="ECO:0000259" key="1">
    <source>
        <dbReference type="PROSITE" id="PS51384"/>
    </source>
</evidence>
<dbReference type="Gene3D" id="3.40.50.720">
    <property type="entry name" value="NAD(P)-binding Rossmann-like Domain"/>
    <property type="match status" value="1"/>
</dbReference>
<keyword evidence="3" id="KW-1185">Reference proteome</keyword>
<dbReference type="SUPFAM" id="SSF63380">
    <property type="entry name" value="Riboflavin synthase domain-like"/>
    <property type="match status" value="1"/>
</dbReference>
<dbReference type="InterPro" id="IPR017938">
    <property type="entry name" value="Riboflavin_synthase-like_b-brl"/>
</dbReference>
<dbReference type="InterPro" id="IPR008333">
    <property type="entry name" value="Cbr1-like_FAD-bd_dom"/>
</dbReference>
<dbReference type="Pfam" id="PF00970">
    <property type="entry name" value="FAD_binding_6"/>
    <property type="match status" value="1"/>
</dbReference>
<dbReference type="PANTHER" id="PTHR47354:SF5">
    <property type="entry name" value="PROTEIN RFBI"/>
    <property type="match status" value="1"/>
</dbReference>
<dbReference type="GeneID" id="73903871"/>
<dbReference type="InterPro" id="IPR050415">
    <property type="entry name" value="MRET"/>
</dbReference>
<dbReference type="RefSeq" id="WP_256531150.1">
    <property type="nucleotide sequence ID" value="NZ_CP101824.1"/>
</dbReference>
<dbReference type="SUPFAM" id="SSF52343">
    <property type="entry name" value="Ferredoxin reductase-like, C-terminal NADP-linked domain"/>
    <property type="match status" value="1"/>
</dbReference>
<dbReference type="InterPro" id="IPR017927">
    <property type="entry name" value="FAD-bd_FR_type"/>
</dbReference>
<dbReference type="InterPro" id="IPR039261">
    <property type="entry name" value="FNR_nucleotide-bd"/>
</dbReference>
<accession>A0ABD5NNU3</accession>
<gene>
    <name evidence="2" type="ORF">ACFOUR_09015</name>
</gene>
<protein>
    <submittedName>
        <fullName evidence="2">FAD-dependent oxidoreductase</fullName>
    </submittedName>
</protein>
<sequence>MNATVPISGIEEVGPNTIALALETPDGFDARPGQFVLVRATPDDEELARHYTLSSPTVDETFEITVGIDPAGDLSPWLAERTPGDDIEIEGPFGEIAYDGAGDVVTVAGGPGIGPGVAIAEAALAHGHDAVVIYRDEQPAHEDRLDVLEEAGVPVTIVDAGDGARLRDSIAEHVDDGQVYAFGFRDFVTTVADAIEDAGGDPDDAMIENFG</sequence>
<feature type="domain" description="FAD-binding FR-type" evidence="1">
    <location>
        <begin position="1"/>
        <end position="99"/>
    </location>
</feature>
<dbReference type="EMBL" id="JBHSAQ010000003">
    <property type="protein sequence ID" value="MFC3958505.1"/>
    <property type="molecule type" value="Genomic_DNA"/>
</dbReference>
<comment type="caution">
    <text evidence="2">The sequence shown here is derived from an EMBL/GenBank/DDBJ whole genome shotgun (WGS) entry which is preliminary data.</text>
</comment>
<evidence type="ECO:0000313" key="2">
    <source>
        <dbReference type="EMBL" id="MFC3958505.1"/>
    </source>
</evidence>
<dbReference type="Gene3D" id="2.40.30.10">
    <property type="entry name" value="Translation factors"/>
    <property type="match status" value="1"/>
</dbReference>
<proteinExistence type="predicted"/>
<dbReference type="AlphaFoldDB" id="A0ABD5NNU3"/>
<dbReference type="CDD" id="cd00322">
    <property type="entry name" value="FNR_like"/>
    <property type="match status" value="1"/>
</dbReference>
<reference evidence="2 3" key="1">
    <citation type="journal article" date="2019" name="Int. J. Syst. Evol. Microbiol.">
        <title>The Global Catalogue of Microorganisms (GCM) 10K type strain sequencing project: providing services to taxonomists for standard genome sequencing and annotation.</title>
        <authorList>
            <consortium name="The Broad Institute Genomics Platform"/>
            <consortium name="The Broad Institute Genome Sequencing Center for Infectious Disease"/>
            <person name="Wu L."/>
            <person name="Ma J."/>
        </authorList>
    </citation>
    <scope>NUCLEOTIDE SEQUENCE [LARGE SCALE GENOMIC DNA]</scope>
    <source>
        <strain evidence="2 3">IBRC-M 10256</strain>
    </source>
</reference>
<dbReference type="PROSITE" id="PS51384">
    <property type="entry name" value="FAD_FR"/>
    <property type="match status" value="1"/>
</dbReference>
<evidence type="ECO:0000313" key="3">
    <source>
        <dbReference type="Proteomes" id="UP001595846"/>
    </source>
</evidence>
<name>A0ABD5NNU3_9EURY</name>
<dbReference type="PANTHER" id="PTHR47354">
    <property type="entry name" value="NADH OXIDOREDUCTASE HCR"/>
    <property type="match status" value="1"/>
</dbReference>
<organism evidence="2 3">
    <name type="scientific">Halovivax cerinus</name>
    <dbReference type="NCBI Taxonomy" id="1487865"/>
    <lineage>
        <taxon>Archaea</taxon>
        <taxon>Methanobacteriati</taxon>
        <taxon>Methanobacteriota</taxon>
        <taxon>Stenosarchaea group</taxon>
        <taxon>Halobacteria</taxon>
        <taxon>Halobacteriales</taxon>
        <taxon>Natrialbaceae</taxon>
        <taxon>Halovivax</taxon>
    </lineage>
</organism>
<dbReference type="Proteomes" id="UP001595846">
    <property type="component" value="Unassembled WGS sequence"/>
</dbReference>